<feature type="transmembrane region" description="Helical" evidence="1">
    <location>
        <begin position="116"/>
        <end position="140"/>
    </location>
</feature>
<keyword evidence="1" id="KW-1133">Transmembrane helix</keyword>
<reference evidence="2" key="1">
    <citation type="submission" date="2014-02" db="EMBL/GenBank/DDBJ databases">
        <authorList>
            <person name="Wang Z."/>
            <person name="Song B."/>
        </authorList>
    </citation>
    <scope>NUCLEOTIDE SEQUENCE</scope>
    <source>
        <strain evidence="2">PT1</strain>
    </source>
</reference>
<keyword evidence="1" id="KW-0472">Membrane</keyword>
<sequence length="209" mass="24225">MNPQSSVNIDTYTFNCPFELAKIQIESAKPIMQDFSDFDEIFERPLSDSELDDRVEKLELDIEAKVDPVVRRKYGKVGHIMLMIFSFLFFGIFKLTLKMFYHLFRCVCRNPLIRGIFSVVCTVVFYIVIFTLIYLVYFFFGDQILAVYHSLTEMSDSGLINSTKIEEKVNNIIHEGSLFFGSVDPNTGHFQEVEKQVFNGGTVNYTLFH</sequence>
<feature type="transmembrane region" description="Helical" evidence="1">
    <location>
        <begin position="80"/>
        <end position="104"/>
    </location>
</feature>
<organism evidence="2">
    <name type="scientific">Southern rice black-streaked dwarf virus</name>
    <dbReference type="NCBI Taxonomy" id="519497"/>
    <lineage>
        <taxon>Viruses</taxon>
        <taxon>Riboviria</taxon>
        <taxon>Orthornavirae</taxon>
        <taxon>Duplornaviricota</taxon>
        <taxon>Resentoviricetes</taxon>
        <taxon>Reovirales</taxon>
        <taxon>Spinareoviridae</taxon>
        <taxon>Fijivirus</taxon>
        <taxon>Fijivirus boryzae</taxon>
    </lineage>
</organism>
<dbReference type="InterPro" id="IPR009650">
    <property type="entry name" value="Fijivirus_P9-2"/>
</dbReference>
<evidence type="ECO:0000313" key="2">
    <source>
        <dbReference type="EMBL" id="AHZ34651.1"/>
    </source>
</evidence>
<accession>A0A024CHN9</accession>
<evidence type="ECO:0000256" key="1">
    <source>
        <dbReference type="SAM" id="Phobius"/>
    </source>
</evidence>
<name>A0A024CHN9_9REOV</name>
<dbReference type="Pfam" id="PF06837">
    <property type="entry name" value="Fijivirus_P9-2"/>
    <property type="match status" value="1"/>
</dbReference>
<protein>
    <recommendedName>
        <fullName evidence="3">Nonstructural protein 9-2</fullName>
    </recommendedName>
</protein>
<proteinExistence type="predicted"/>
<evidence type="ECO:0008006" key="3">
    <source>
        <dbReference type="Google" id="ProtNLM"/>
    </source>
</evidence>
<keyword evidence="1" id="KW-0812">Transmembrane</keyword>
<dbReference type="EMBL" id="KJ513451">
    <property type="protein sequence ID" value="AHZ34651.1"/>
    <property type="molecule type" value="Genomic_RNA"/>
</dbReference>